<dbReference type="Pfam" id="PF03601">
    <property type="entry name" value="Cons_hypoth698"/>
    <property type="match status" value="1"/>
</dbReference>
<dbReference type="NCBIfam" id="TIGR00698">
    <property type="entry name" value="YeiH family putative sulfate export transporter"/>
    <property type="match status" value="1"/>
</dbReference>
<feature type="transmembrane region" description="Helical" evidence="7">
    <location>
        <begin position="350"/>
        <end position="371"/>
    </location>
</feature>
<evidence type="ECO:0000256" key="2">
    <source>
        <dbReference type="ARBA" id="ARBA00007977"/>
    </source>
</evidence>
<feature type="transmembrane region" description="Helical" evidence="7">
    <location>
        <begin position="286"/>
        <end position="305"/>
    </location>
</feature>
<keyword evidence="3" id="KW-1003">Cell membrane</keyword>
<comment type="subcellular location">
    <subcellularLocation>
        <location evidence="1">Cell membrane</location>
        <topology evidence="1">Multi-pass membrane protein</topology>
    </subcellularLocation>
</comment>
<evidence type="ECO:0000256" key="4">
    <source>
        <dbReference type="ARBA" id="ARBA00022692"/>
    </source>
</evidence>
<reference evidence="8 9" key="1">
    <citation type="submission" date="2020-08" db="EMBL/GenBank/DDBJ databases">
        <title>Functional genomics of gut bacteria from endangered species of beetles.</title>
        <authorList>
            <person name="Carlos-Shanley C."/>
        </authorList>
    </citation>
    <scope>NUCLEOTIDE SEQUENCE [LARGE SCALE GENOMIC DNA]</scope>
    <source>
        <strain evidence="8 9">S00124</strain>
    </source>
</reference>
<sequence>MSHATSSLSPSGSHSWLTAGKQLVPGLLLCGAITWVANDLAALPWFSSKGLSALTIAIVIGMLIGNTIYGWMQASADAGVGLSKQKLLRLGIILYGLRLTFQDIDALGMHGVLVDAVVLASTFVLAQWLGKRWLGLDSRTAILVGAGSSICGAAAVLATAPVAKARADDVAVAVATVVVFGTIGTFLYPAFYQWNLAAQWLPLPESTYGLWVGSTVHEVAQVVAAGEAVSTSAADMAVVAKMVRVMMLAPFLIILSAWLARHESVEPATPAESAIGNTANDGKKPLLARITIPWFALGFVAVTGIHSLEIIPQAALSVGTQLDNILLTMAMAALGLTTHVRAVKAAGVKPLLLALILFAWLVGAGLTLNSWL</sequence>
<organism evidence="8 9">
    <name type="scientific">Comamonas odontotermitis</name>
    <dbReference type="NCBI Taxonomy" id="379895"/>
    <lineage>
        <taxon>Bacteria</taxon>
        <taxon>Pseudomonadati</taxon>
        <taxon>Pseudomonadota</taxon>
        <taxon>Betaproteobacteria</taxon>
        <taxon>Burkholderiales</taxon>
        <taxon>Comamonadaceae</taxon>
        <taxon>Comamonas</taxon>
    </lineage>
</organism>
<evidence type="ECO:0000256" key="1">
    <source>
        <dbReference type="ARBA" id="ARBA00004651"/>
    </source>
</evidence>
<feature type="transmembrane region" description="Helical" evidence="7">
    <location>
        <begin position="325"/>
        <end position="343"/>
    </location>
</feature>
<keyword evidence="6 7" id="KW-0472">Membrane</keyword>
<comment type="caution">
    <text evidence="8">The sequence shown here is derived from an EMBL/GenBank/DDBJ whole genome shotgun (WGS) entry which is preliminary data.</text>
</comment>
<feature type="transmembrane region" description="Helical" evidence="7">
    <location>
        <begin position="242"/>
        <end position="260"/>
    </location>
</feature>
<accession>A0ABR6RFK4</accession>
<feature type="transmembrane region" description="Helical" evidence="7">
    <location>
        <begin position="53"/>
        <end position="72"/>
    </location>
</feature>
<dbReference type="InterPro" id="IPR018383">
    <property type="entry name" value="UPF0324_pro"/>
</dbReference>
<proteinExistence type="inferred from homology"/>
<dbReference type="InterPro" id="IPR004630">
    <property type="entry name" value="UPF0324_YeiH-like"/>
</dbReference>
<feature type="transmembrane region" description="Helical" evidence="7">
    <location>
        <begin position="109"/>
        <end position="129"/>
    </location>
</feature>
<feature type="transmembrane region" description="Helical" evidence="7">
    <location>
        <begin position="23"/>
        <end position="46"/>
    </location>
</feature>
<keyword evidence="4 7" id="KW-0812">Transmembrane</keyword>
<feature type="transmembrane region" description="Helical" evidence="7">
    <location>
        <begin position="141"/>
        <end position="163"/>
    </location>
</feature>
<keyword evidence="9" id="KW-1185">Reference proteome</keyword>
<feature type="transmembrane region" description="Helical" evidence="7">
    <location>
        <begin position="170"/>
        <end position="191"/>
    </location>
</feature>
<dbReference type="Proteomes" id="UP000562492">
    <property type="component" value="Unassembled WGS sequence"/>
</dbReference>
<dbReference type="RefSeq" id="WP_184707869.1">
    <property type="nucleotide sequence ID" value="NZ_JACHKZ010000010.1"/>
</dbReference>
<evidence type="ECO:0000313" key="8">
    <source>
        <dbReference type="EMBL" id="MBB6577935.1"/>
    </source>
</evidence>
<evidence type="ECO:0000256" key="7">
    <source>
        <dbReference type="SAM" id="Phobius"/>
    </source>
</evidence>
<gene>
    <name evidence="8" type="ORF">HNP33_002003</name>
</gene>
<protein>
    <submittedName>
        <fullName evidence="8">Integral membrane protein (TIGR00698 family)</fullName>
    </submittedName>
</protein>
<evidence type="ECO:0000256" key="6">
    <source>
        <dbReference type="ARBA" id="ARBA00023136"/>
    </source>
</evidence>
<name>A0ABR6RFK4_9BURK</name>
<dbReference type="PANTHER" id="PTHR30106">
    <property type="entry name" value="INNER MEMBRANE PROTEIN YEIH-RELATED"/>
    <property type="match status" value="1"/>
</dbReference>
<evidence type="ECO:0000256" key="5">
    <source>
        <dbReference type="ARBA" id="ARBA00022989"/>
    </source>
</evidence>
<evidence type="ECO:0000256" key="3">
    <source>
        <dbReference type="ARBA" id="ARBA00022475"/>
    </source>
</evidence>
<comment type="similarity">
    <text evidence="2">Belongs to the UPF0324 family.</text>
</comment>
<keyword evidence="5 7" id="KW-1133">Transmembrane helix</keyword>
<dbReference type="EMBL" id="JACHKZ010000010">
    <property type="protein sequence ID" value="MBB6577935.1"/>
    <property type="molecule type" value="Genomic_DNA"/>
</dbReference>
<dbReference type="PANTHER" id="PTHR30106:SF2">
    <property type="entry name" value="UPF0324 INNER MEMBRANE PROTEIN YEIH"/>
    <property type="match status" value="1"/>
</dbReference>
<evidence type="ECO:0000313" key="9">
    <source>
        <dbReference type="Proteomes" id="UP000562492"/>
    </source>
</evidence>